<protein>
    <submittedName>
        <fullName evidence="2">Uncharacterized protein</fullName>
    </submittedName>
</protein>
<evidence type="ECO:0000313" key="3">
    <source>
        <dbReference type="Proteomes" id="UP000324222"/>
    </source>
</evidence>
<evidence type="ECO:0000256" key="1">
    <source>
        <dbReference type="SAM" id="MobiDB-lite"/>
    </source>
</evidence>
<dbReference type="Proteomes" id="UP000324222">
    <property type="component" value="Unassembled WGS sequence"/>
</dbReference>
<feature type="region of interest" description="Disordered" evidence="1">
    <location>
        <begin position="85"/>
        <end position="129"/>
    </location>
</feature>
<dbReference type="AlphaFoldDB" id="A0A5B7GU51"/>
<accession>A0A5B7GU51</accession>
<sequence>MEWSRASPGQSAVTWSVIWRVSAVDGVGEWERIPLEGTTLRRAERTKDGGGGGPFREADTDKRNEMLRAKLQELSYTHKNFHKLPQCFPRKPDERAGSRAVARSLTRRTPHVPRQKKDWTARLRKQHAA</sequence>
<gene>
    <name evidence="2" type="ORF">E2C01_054120</name>
</gene>
<evidence type="ECO:0000313" key="2">
    <source>
        <dbReference type="EMBL" id="MPC60084.1"/>
    </source>
</evidence>
<reference evidence="2 3" key="1">
    <citation type="submission" date="2019-05" db="EMBL/GenBank/DDBJ databases">
        <title>Another draft genome of Portunus trituberculatus and its Hox gene families provides insights of decapod evolution.</title>
        <authorList>
            <person name="Jeong J.-H."/>
            <person name="Song I."/>
            <person name="Kim S."/>
            <person name="Choi T."/>
            <person name="Kim D."/>
            <person name="Ryu S."/>
            <person name="Kim W."/>
        </authorList>
    </citation>
    <scope>NUCLEOTIDE SEQUENCE [LARGE SCALE GENOMIC DNA]</scope>
    <source>
        <tissue evidence="2">Muscle</tissue>
    </source>
</reference>
<name>A0A5B7GU51_PORTR</name>
<dbReference type="EMBL" id="VSRR010017159">
    <property type="protein sequence ID" value="MPC60084.1"/>
    <property type="molecule type" value="Genomic_DNA"/>
</dbReference>
<keyword evidence="3" id="KW-1185">Reference proteome</keyword>
<feature type="region of interest" description="Disordered" evidence="1">
    <location>
        <begin position="41"/>
        <end position="63"/>
    </location>
</feature>
<comment type="caution">
    <text evidence="2">The sequence shown here is derived from an EMBL/GenBank/DDBJ whole genome shotgun (WGS) entry which is preliminary data.</text>
</comment>
<feature type="compositionally biased region" description="Basic residues" evidence="1">
    <location>
        <begin position="105"/>
        <end position="114"/>
    </location>
</feature>
<organism evidence="2 3">
    <name type="scientific">Portunus trituberculatus</name>
    <name type="common">Swimming crab</name>
    <name type="synonym">Neptunus trituberculatus</name>
    <dbReference type="NCBI Taxonomy" id="210409"/>
    <lineage>
        <taxon>Eukaryota</taxon>
        <taxon>Metazoa</taxon>
        <taxon>Ecdysozoa</taxon>
        <taxon>Arthropoda</taxon>
        <taxon>Crustacea</taxon>
        <taxon>Multicrustacea</taxon>
        <taxon>Malacostraca</taxon>
        <taxon>Eumalacostraca</taxon>
        <taxon>Eucarida</taxon>
        <taxon>Decapoda</taxon>
        <taxon>Pleocyemata</taxon>
        <taxon>Brachyura</taxon>
        <taxon>Eubrachyura</taxon>
        <taxon>Portunoidea</taxon>
        <taxon>Portunidae</taxon>
        <taxon>Portuninae</taxon>
        <taxon>Portunus</taxon>
    </lineage>
</organism>
<proteinExistence type="predicted"/>